<feature type="transmembrane region" description="Helical" evidence="10">
    <location>
        <begin position="91"/>
        <end position="112"/>
    </location>
</feature>
<comment type="subcellular location">
    <subcellularLocation>
        <location evidence="1">Cell membrane</location>
        <topology evidence="1">Multi-pass membrane protein</topology>
    </subcellularLocation>
</comment>
<organism evidence="12 13">
    <name type="scientific">Stichopus japonicus</name>
    <name type="common">Sea cucumber</name>
    <dbReference type="NCBI Taxonomy" id="307972"/>
    <lineage>
        <taxon>Eukaryota</taxon>
        <taxon>Metazoa</taxon>
        <taxon>Echinodermata</taxon>
        <taxon>Eleutherozoa</taxon>
        <taxon>Echinozoa</taxon>
        <taxon>Holothuroidea</taxon>
        <taxon>Aspidochirotacea</taxon>
        <taxon>Aspidochirotida</taxon>
        <taxon>Stichopodidae</taxon>
        <taxon>Apostichopus</taxon>
    </lineage>
</organism>
<evidence type="ECO:0000256" key="3">
    <source>
        <dbReference type="ARBA" id="ARBA00022692"/>
    </source>
</evidence>
<dbReference type="PROSITE" id="PS00237">
    <property type="entry name" value="G_PROTEIN_RECEP_F1_1"/>
    <property type="match status" value="1"/>
</dbReference>
<keyword evidence="5 9" id="KW-0297">G-protein coupled receptor</keyword>
<evidence type="ECO:0000256" key="5">
    <source>
        <dbReference type="ARBA" id="ARBA00023040"/>
    </source>
</evidence>
<keyword evidence="2" id="KW-1003">Cell membrane</keyword>
<feature type="transmembrane region" description="Helical" evidence="10">
    <location>
        <begin position="57"/>
        <end position="79"/>
    </location>
</feature>
<name>A0A2G8JLD9_STIJA</name>
<dbReference type="OrthoDB" id="5981855at2759"/>
<evidence type="ECO:0000259" key="11">
    <source>
        <dbReference type="PROSITE" id="PS50262"/>
    </source>
</evidence>
<keyword evidence="3 9" id="KW-0812">Transmembrane</keyword>
<dbReference type="Pfam" id="PF00001">
    <property type="entry name" value="7tm_1"/>
    <property type="match status" value="1"/>
</dbReference>
<dbReference type="InterPro" id="IPR017452">
    <property type="entry name" value="GPCR_Rhodpsn_7TM"/>
</dbReference>
<evidence type="ECO:0000256" key="1">
    <source>
        <dbReference type="ARBA" id="ARBA00004651"/>
    </source>
</evidence>
<keyword evidence="7 9" id="KW-0675">Receptor</keyword>
<dbReference type="PROSITE" id="PS50262">
    <property type="entry name" value="G_PROTEIN_RECEP_F1_2"/>
    <property type="match status" value="1"/>
</dbReference>
<protein>
    <submittedName>
        <fullName evidence="12">Putative muscarinic acetylcholine receptor M4-like</fullName>
    </submittedName>
</protein>
<dbReference type="GO" id="GO:0005886">
    <property type="term" value="C:plasma membrane"/>
    <property type="evidence" value="ECO:0007669"/>
    <property type="project" value="UniProtKB-SubCell"/>
</dbReference>
<evidence type="ECO:0000313" key="13">
    <source>
        <dbReference type="Proteomes" id="UP000230750"/>
    </source>
</evidence>
<evidence type="ECO:0000313" key="12">
    <source>
        <dbReference type="EMBL" id="PIK36566.1"/>
    </source>
</evidence>
<dbReference type="GO" id="GO:0004930">
    <property type="term" value="F:G protein-coupled receptor activity"/>
    <property type="evidence" value="ECO:0007669"/>
    <property type="project" value="UniProtKB-KW"/>
</dbReference>
<accession>A0A2G8JLD9</accession>
<comment type="similarity">
    <text evidence="9">Belongs to the G-protein coupled receptor 1 family.</text>
</comment>
<gene>
    <name evidence="12" type="ORF">BSL78_26605</name>
</gene>
<dbReference type="SUPFAM" id="SSF81321">
    <property type="entry name" value="Family A G protein-coupled receptor-like"/>
    <property type="match status" value="1"/>
</dbReference>
<dbReference type="STRING" id="307972.A0A2G8JLD9"/>
<feature type="transmembrane region" description="Helical" evidence="10">
    <location>
        <begin position="20"/>
        <end position="45"/>
    </location>
</feature>
<reference evidence="12 13" key="1">
    <citation type="journal article" date="2017" name="PLoS Biol.">
        <title>The sea cucumber genome provides insights into morphological evolution and visceral regeneration.</title>
        <authorList>
            <person name="Zhang X."/>
            <person name="Sun L."/>
            <person name="Yuan J."/>
            <person name="Sun Y."/>
            <person name="Gao Y."/>
            <person name="Zhang L."/>
            <person name="Li S."/>
            <person name="Dai H."/>
            <person name="Hamel J.F."/>
            <person name="Liu C."/>
            <person name="Yu Y."/>
            <person name="Liu S."/>
            <person name="Lin W."/>
            <person name="Guo K."/>
            <person name="Jin S."/>
            <person name="Xu P."/>
            <person name="Storey K.B."/>
            <person name="Huan P."/>
            <person name="Zhang T."/>
            <person name="Zhou Y."/>
            <person name="Zhang J."/>
            <person name="Lin C."/>
            <person name="Li X."/>
            <person name="Xing L."/>
            <person name="Huo D."/>
            <person name="Sun M."/>
            <person name="Wang L."/>
            <person name="Mercier A."/>
            <person name="Li F."/>
            <person name="Yang H."/>
            <person name="Xiang J."/>
        </authorList>
    </citation>
    <scope>NUCLEOTIDE SEQUENCE [LARGE SCALE GENOMIC DNA]</scope>
    <source>
        <strain evidence="12">Shaxun</strain>
        <tissue evidence="12">Muscle</tissue>
    </source>
</reference>
<evidence type="ECO:0000256" key="9">
    <source>
        <dbReference type="RuleBase" id="RU000688"/>
    </source>
</evidence>
<dbReference type="PANTHER" id="PTHR24228:SF72">
    <property type="entry name" value="G-PROTEIN COUPLED RECEPTORS FAMILY 1 PROFILE DOMAIN-CONTAINING PROTEIN"/>
    <property type="match status" value="1"/>
</dbReference>
<evidence type="ECO:0000256" key="2">
    <source>
        <dbReference type="ARBA" id="ARBA00022475"/>
    </source>
</evidence>
<dbReference type="PRINTS" id="PR00237">
    <property type="entry name" value="GPCRRHODOPSN"/>
</dbReference>
<evidence type="ECO:0000256" key="7">
    <source>
        <dbReference type="ARBA" id="ARBA00023170"/>
    </source>
</evidence>
<feature type="domain" description="G-protein coupled receptors family 1 profile" evidence="11">
    <location>
        <begin position="36"/>
        <end position="153"/>
    </location>
</feature>
<keyword evidence="8 9" id="KW-0807">Transducer</keyword>
<keyword evidence="4 10" id="KW-1133">Transmembrane helix</keyword>
<evidence type="ECO:0000256" key="4">
    <source>
        <dbReference type="ARBA" id="ARBA00022989"/>
    </source>
</evidence>
<evidence type="ECO:0000256" key="10">
    <source>
        <dbReference type="SAM" id="Phobius"/>
    </source>
</evidence>
<keyword evidence="6 10" id="KW-0472">Membrane</keyword>
<dbReference type="InterPro" id="IPR000276">
    <property type="entry name" value="GPCR_Rhodpsn"/>
</dbReference>
<dbReference type="Proteomes" id="UP000230750">
    <property type="component" value="Unassembled WGS sequence"/>
</dbReference>
<evidence type="ECO:0000256" key="6">
    <source>
        <dbReference type="ARBA" id="ARBA00023136"/>
    </source>
</evidence>
<dbReference type="PANTHER" id="PTHR24228">
    <property type="entry name" value="B2 BRADYKININ RECEPTOR/ANGIOTENSIN II RECEPTOR"/>
    <property type="match status" value="1"/>
</dbReference>
<dbReference type="Gene3D" id="1.20.1070.10">
    <property type="entry name" value="Rhodopsin 7-helix transmembrane proteins"/>
    <property type="match status" value="1"/>
</dbReference>
<proteinExistence type="inferred from homology"/>
<dbReference type="EMBL" id="MRZV01001654">
    <property type="protein sequence ID" value="PIK36566.1"/>
    <property type="molecule type" value="Genomic_DNA"/>
</dbReference>
<sequence>MEAAGPTEKPFEFDSYGQRLFIAIIISCIFLSGVFGNGLVILSVFLSRRLRNVTNVFVVNLAFADFLVCLFSPATVIALSSRNGWPLKSEFYCSAAAMIVYVTIGVSLYNLASIAVNRYVLITKPVETYQRIFGKQIVVILWIACCGLCPEFW</sequence>
<dbReference type="AlphaFoldDB" id="A0A2G8JLD9"/>
<comment type="caution">
    <text evidence="12">The sequence shown here is derived from an EMBL/GenBank/DDBJ whole genome shotgun (WGS) entry which is preliminary data.</text>
</comment>
<keyword evidence="13" id="KW-1185">Reference proteome</keyword>
<evidence type="ECO:0000256" key="8">
    <source>
        <dbReference type="ARBA" id="ARBA00023224"/>
    </source>
</evidence>